<dbReference type="EMBL" id="LNZC01000012">
    <property type="protein sequence ID" value="KTD79762.1"/>
    <property type="molecule type" value="Genomic_DNA"/>
</dbReference>
<dbReference type="AlphaFoldDB" id="A0A0W1AEK2"/>
<keyword evidence="1" id="KW-1133">Transmembrane helix</keyword>
<keyword evidence="1" id="KW-0812">Transmembrane</keyword>
<dbReference type="Proteomes" id="UP000054662">
    <property type="component" value="Unassembled WGS sequence"/>
</dbReference>
<organism evidence="3 4">
    <name type="scientific">Legionella worsleiensis</name>
    <dbReference type="NCBI Taxonomy" id="45076"/>
    <lineage>
        <taxon>Bacteria</taxon>
        <taxon>Pseudomonadati</taxon>
        <taxon>Pseudomonadota</taxon>
        <taxon>Gammaproteobacteria</taxon>
        <taxon>Legionellales</taxon>
        <taxon>Legionellaceae</taxon>
        <taxon>Legionella</taxon>
    </lineage>
</organism>
<comment type="caution">
    <text evidence="3">The sequence shown here is derived from an EMBL/GenBank/DDBJ whole genome shotgun (WGS) entry which is preliminary data.</text>
</comment>
<feature type="domain" description="DUF4116" evidence="2">
    <location>
        <begin position="157"/>
        <end position="191"/>
    </location>
</feature>
<proteinExistence type="predicted"/>
<reference evidence="3 4" key="1">
    <citation type="submission" date="2015-11" db="EMBL/GenBank/DDBJ databases">
        <title>Genomic analysis of 38 Legionella species identifies large and diverse effector repertoires.</title>
        <authorList>
            <person name="Burstein D."/>
            <person name="Amaro F."/>
            <person name="Zusman T."/>
            <person name="Lifshitz Z."/>
            <person name="Cohen O."/>
            <person name="Gilbert J.A."/>
            <person name="Pupko T."/>
            <person name="Shuman H.A."/>
            <person name="Segal G."/>
        </authorList>
    </citation>
    <scope>NUCLEOTIDE SEQUENCE [LARGE SCALE GENOMIC DNA]</scope>
    <source>
        <strain evidence="3 4">ATCC 49508</strain>
    </source>
</reference>
<dbReference type="OrthoDB" id="5654365at2"/>
<feature type="domain" description="DUF4116" evidence="2">
    <location>
        <begin position="431"/>
        <end position="473"/>
    </location>
</feature>
<feature type="transmembrane region" description="Helical" evidence="1">
    <location>
        <begin position="560"/>
        <end position="581"/>
    </location>
</feature>
<dbReference type="Pfam" id="PF13475">
    <property type="entry name" value="DUF4116"/>
    <property type="match status" value="6"/>
</dbReference>
<evidence type="ECO:0000313" key="3">
    <source>
        <dbReference type="EMBL" id="KTD79762.1"/>
    </source>
</evidence>
<accession>A0A0W1AEK2</accession>
<dbReference type="InterPro" id="IPR025197">
    <property type="entry name" value="DUF4116"/>
</dbReference>
<feature type="transmembrane region" description="Helical" evidence="1">
    <location>
        <begin position="587"/>
        <end position="608"/>
    </location>
</feature>
<evidence type="ECO:0000256" key="1">
    <source>
        <dbReference type="SAM" id="Phobius"/>
    </source>
</evidence>
<protein>
    <recommendedName>
        <fullName evidence="2">DUF4116 domain-containing protein</fullName>
    </recommendedName>
</protein>
<evidence type="ECO:0000259" key="2">
    <source>
        <dbReference type="Pfam" id="PF13475"/>
    </source>
</evidence>
<sequence length="628" mass="69372">MIPEQSTKEEVLAAIKVEPVNYMNANILLQNDREVATALVMSDKWGLLCASEQAKKNKDVVLAAVKRNGCALKFADKSLQEDDEVVLAAVSQNGFALEFAGENQKDNDEIVLKAVQNKGGAIEFASRRLALCEDICLAAAKQDGLSLGLMFQLLRDNRKVVVAAVSQNSSAFQYASPTLRNDPEIARIGMKDPLFPMFYAGDAIKKNYELMLKAVKINGKNILFADPEIEKRRKLVLAAVQQNGEVIHYEQIKRQFGEDKEIVLAAIKSNAKNIRCVDYLLRDDRAFLLDAVNTNPEVIDHVSYHRIFLKNYLLFRNDALSYPFLDLKDLAIELVEKIAALFANRTIALEILNDILDKRIVLLYSNGTDSQKNDCMVLIQTLLGEPTPEVKSLGHMMLSLMRLEINRSTLVTYPGFFEFADDELKNNRDCVLEVVKNAGLQLKFAPPNLKADKKIALAAVKNNPAAMAHIDVSLAPFFESYLTFRAKQQELTGEVKEHAGNLLKQVETFFEQGKLDSADLIKVLDKTRAFMANKPSEQQTKDYTSFIQAALKSPSSAMQILGYLMMALAVAVAGVSIALGVTGVSMVPAVGTAALAVGLFATGAALALKSLKDEKENKELIQQFQLTS</sequence>
<feature type="domain" description="DUF4116" evidence="2">
    <location>
        <begin position="108"/>
        <end position="148"/>
    </location>
</feature>
<feature type="domain" description="DUF4116" evidence="2">
    <location>
        <begin position="207"/>
        <end position="249"/>
    </location>
</feature>
<dbReference type="PATRIC" id="fig|45076.6.peg.1393"/>
<feature type="domain" description="DUF4116" evidence="2">
    <location>
        <begin position="57"/>
        <end position="102"/>
    </location>
</feature>
<feature type="domain" description="DUF4116" evidence="2">
    <location>
        <begin position="259"/>
        <end position="304"/>
    </location>
</feature>
<dbReference type="RefSeq" id="WP_058493083.1">
    <property type="nucleotide sequence ID" value="NZ_CBCRUR010000001.1"/>
</dbReference>
<keyword evidence="4" id="KW-1185">Reference proteome</keyword>
<gene>
    <name evidence="3" type="ORF">Lwor_1276</name>
</gene>
<keyword evidence="1" id="KW-0472">Membrane</keyword>
<evidence type="ECO:0000313" key="4">
    <source>
        <dbReference type="Proteomes" id="UP000054662"/>
    </source>
</evidence>
<name>A0A0W1AEK2_9GAMM</name>